<organism evidence="3 4">
    <name type="scientific">Mycobacteroides chelonae</name>
    <name type="common">Mycobacterium chelonae</name>
    <dbReference type="NCBI Taxonomy" id="1774"/>
    <lineage>
        <taxon>Bacteria</taxon>
        <taxon>Bacillati</taxon>
        <taxon>Actinomycetota</taxon>
        <taxon>Actinomycetes</taxon>
        <taxon>Mycobacteriales</taxon>
        <taxon>Mycobacteriaceae</taxon>
        <taxon>Mycobacteroides</taxon>
    </lineage>
</organism>
<gene>
    <name evidence="3" type="ORF">BKG84_20975</name>
</gene>
<evidence type="ECO:0000256" key="2">
    <source>
        <dbReference type="SAM" id="MobiDB-lite"/>
    </source>
</evidence>
<reference evidence="3 4" key="1">
    <citation type="submission" date="2016-10" db="EMBL/GenBank/DDBJ databases">
        <title>Evaluation of Human, Veterinary and Environmental Mycobacterium chelonae Isolates by Core Genome Phylogenomic Analysis, Targeted Gene Comparison, and Anti-microbial Susceptibility Patterns: A Tale of Mistaken Identities.</title>
        <authorList>
            <person name="Fogelson S.B."/>
            <person name="Camus A.C."/>
            <person name="Lorenz W."/>
            <person name="Vasireddy R."/>
            <person name="Vasireddy S."/>
            <person name="Smith T."/>
            <person name="Brown-Elliott B.A."/>
            <person name="Wallace R.J.Jr."/>
            <person name="Hasan N.A."/>
            <person name="Reischl U."/>
            <person name="Sanchez S."/>
        </authorList>
    </citation>
    <scope>NUCLEOTIDE SEQUENCE [LARGE SCALE GENOMIC DNA]</scope>
    <source>
        <strain evidence="3 4">15518</strain>
    </source>
</reference>
<accession>A0A1S1M186</accession>
<feature type="coiled-coil region" evidence="1">
    <location>
        <begin position="481"/>
        <end position="508"/>
    </location>
</feature>
<dbReference type="EMBL" id="MLIS01000002">
    <property type="protein sequence ID" value="OHU76638.1"/>
    <property type="molecule type" value="Genomic_DNA"/>
</dbReference>
<feature type="region of interest" description="Disordered" evidence="2">
    <location>
        <begin position="372"/>
        <end position="392"/>
    </location>
</feature>
<feature type="compositionally biased region" description="Basic and acidic residues" evidence="2">
    <location>
        <begin position="382"/>
        <end position="392"/>
    </location>
</feature>
<dbReference type="Gene3D" id="3.40.50.300">
    <property type="entry name" value="P-loop containing nucleotide triphosphate hydrolases"/>
    <property type="match status" value="2"/>
</dbReference>
<evidence type="ECO:0008006" key="5">
    <source>
        <dbReference type="Google" id="ProtNLM"/>
    </source>
</evidence>
<evidence type="ECO:0000313" key="4">
    <source>
        <dbReference type="Proteomes" id="UP000179441"/>
    </source>
</evidence>
<dbReference type="InterPro" id="IPR027417">
    <property type="entry name" value="P-loop_NTPase"/>
</dbReference>
<name>A0A1S1M186_MYCCH</name>
<evidence type="ECO:0000256" key="1">
    <source>
        <dbReference type="SAM" id="Coils"/>
    </source>
</evidence>
<dbReference type="Proteomes" id="UP000179441">
    <property type="component" value="Unassembled WGS sequence"/>
</dbReference>
<protein>
    <recommendedName>
        <fullName evidence="5">Rad50/SbcC-type AAA domain-containing protein</fullName>
    </recommendedName>
</protein>
<keyword evidence="4" id="KW-1185">Reference proteome</keyword>
<keyword evidence="1" id="KW-0175">Coiled coil</keyword>
<comment type="caution">
    <text evidence="3">The sequence shown here is derived from an EMBL/GenBank/DDBJ whole genome shotgun (WGS) entry which is preliminary data.</text>
</comment>
<dbReference type="RefSeq" id="WP_070952511.1">
    <property type="nucleotide sequence ID" value="NZ_CP050145.1"/>
</dbReference>
<sequence length="668" mass="72632">MPEFGLRIRELLLAGVPGKTSTYGVSFKDDGGDWRPLSVIAGPSQTGKTSVADFIRYCLGDDEHPQHPEIIGAVRSALLEIELAGALTTIERAAAGPPSSFASVWRSALGDIEGKHEQRIATEPPSDPEGLSQFVLSGLSLDGILLPQAPTKEESASHLLSIRDVFRVMFLPNERLDNKDLAYERSNFMVRQKFKQLIDVMFGVHDPEGAQLAASIRAATEAVNEARRVEAALIQLAQDEYPAGPIGLQAALEQTEADIEVAETEIQRLDDQQRGNDGALTDLRARLGIAQDAATAATVRLRDRTSLLSRLAALRAQYADDKKKLTFLTEAEKLFDPLNVVTCPACMSALASPPSVDNGQCTLCGTDLEAGAGAAGNGAESESERSPSDERRLVEAELRAVTRRLAELNDYWERLDTDRARLERSRADAVDEAASAAEALNRVVVAPAPWLAARDAISERQAESRLVAQDARAGLRVWQRVSDAQESRERLEIAASRLREQRRAASTRPDRSAVIHSLSRRFADILADFQYPKLTGALIDDNLMPQVRELNYSAASSGGLVLISLAYHLAIWELAFEQGAAAPGVLVIDSPQKNLGHAADESDPDFADTRLVANFYRHVLNWLATDGAGAQLIVIDNSPPDLVREHVVVHYTRNAAIPPYGLITDAVD</sequence>
<dbReference type="AlphaFoldDB" id="A0A1S1M186"/>
<evidence type="ECO:0000313" key="3">
    <source>
        <dbReference type="EMBL" id="OHU76638.1"/>
    </source>
</evidence>
<dbReference type="SUPFAM" id="SSF52540">
    <property type="entry name" value="P-loop containing nucleoside triphosphate hydrolases"/>
    <property type="match status" value="1"/>
</dbReference>
<proteinExistence type="predicted"/>